<dbReference type="GO" id="GO:0005525">
    <property type="term" value="F:GTP binding"/>
    <property type="evidence" value="ECO:0007669"/>
    <property type="project" value="UniProtKB-KW"/>
</dbReference>
<dbReference type="InterPro" id="IPR037103">
    <property type="entry name" value="Tubulin/FtsZ-like_C"/>
</dbReference>
<dbReference type="InterPro" id="IPR011719">
    <property type="entry name" value="CHP02058"/>
</dbReference>
<evidence type="ECO:0000313" key="3">
    <source>
        <dbReference type="EMBL" id="KAK9824812.1"/>
    </source>
</evidence>
<dbReference type="PANTHER" id="PTHR34784">
    <property type="entry name" value="50S RIBOSOMAL PROTEIN L34"/>
    <property type="match status" value="1"/>
</dbReference>
<keyword evidence="2" id="KW-0342">GTP-binding</keyword>
<evidence type="ECO:0000256" key="2">
    <source>
        <dbReference type="ARBA" id="ARBA00023134"/>
    </source>
</evidence>
<comment type="caution">
    <text evidence="3">The sequence shown here is derived from an EMBL/GenBank/DDBJ whole genome shotgun (WGS) entry which is preliminary data.</text>
</comment>
<protein>
    <submittedName>
        <fullName evidence="3">Uncharacterized protein</fullName>
    </submittedName>
</protein>
<keyword evidence="4" id="KW-1185">Reference proteome</keyword>
<reference evidence="3 4" key="1">
    <citation type="journal article" date="2024" name="Nat. Commun.">
        <title>Phylogenomics reveals the evolutionary origins of lichenization in chlorophyte algae.</title>
        <authorList>
            <person name="Puginier C."/>
            <person name="Libourel C."/>
            <person name="Otte J."/>
            <person name="Skaloud P."/>
            <person name="Haon M."/>
            <person name="Grisel S."/>
            <person name="Petersen M."/>
            <person name="Berrin J.G."/>
            <person name="Delaux P.M."/>
            <person name="Dal Grande F."/>
            <person name="Keller J."/>
        </authorList>
    </citation>
    <scope>NUCLEOTIDE SEQUENCE [LARGE SCALE GENOMIC DNA]</scope>
    <source>
        <strain evidence="3 4">SAG 245.80</strain>
    </source>
</reference>
<dbReference type="Pfam" id="PF09585">
    <property type="entry name" value="Lin0512_fam"/>
    <property type="match status" value="1"/>
</dbReference>
<evidence type="ECO:0000313" key="4">
    <source>
        <dbReference type="Proteomes" id="UP001445335"/>
    </source>
</evidence>
<dbReference type="Proteomes" id="UP001445335">
    <property type="component" value="Unassembled WGS sequence"/>
</dbReference>
<dbReference type="NCBIfam" id="TIGR02058">
    <property type="entry name" value="lin0512_fam"/>
    <property type="match status" value="1"/>
</dbReference>
<dbReference type="AlphaFoldDB" id="A0AAW1QTN7"/>
<evidence type="ECO:0000256" key="1">
    <source>
        <dbReference type="ARBA" id="ARBA00022741"/>
    </source>
</evidence>
<organism evidence="3 4">
    <name type="scientific">Elliptochloris bilobata</name>
    <dbReference type="NCBI Taxonomy" id="381761"/>
    <lineage>
        <taxon>Eukaryota</taxon>
        <taxon>Viridiplantae</taxon>
        <taxon>Chlorophyta</taxon>
        <taxon>core chlorophytes</taxon>
        <taxon>Trebouxiophyceae</taxon>
        <taxon>Trebouxiophyceae incertae sedis</taxon>
        <taxon>Elliptochloris clade</taxon>
        <taxon>Elliptochloris</taxon>
    </lineage>
</organism>
<keyword evidence="1" id="KW-0547">Nucleotide-binding</keyword>
<dbReference type="EMBL" id="JALJOU010000079">
    <property type="protein sequence ID" value="KAK9824812.1"/>
    <property type="molecule type" value="Genomic_DNA"/>
</dbReference>
<name>A0AAW1QTN7_9CHLO</name>
<sequence>MCPENKVPAPGASAPGTSSLPDLDQVLFVEAGWGCDQHGQNVTKAAVRACRNAIEFNSLPAVRKVVPGGYDNLRLHIKLGSPRPAEVDVEELRKVFPYGKATFEVVEGGLSASSGVAIPELGDTSDEMVIAVVAVTAGYSSACASPLETPTKGYGYESD</sequence>
<gene>
    <name evidence="3" type="ORF">WJX81_000709</name>
</gene>
<dbReference type="PANTHER" id="PTHR34784:SF1">
    <property type="entry name" value="50S RIBOSOMAL PROTEIN L34"/>
    <property type="match status" value="1"/>
</dbReference>
<proteinExistence type="predicted"/>
<accession>A0AAW1QTN7</accession>
<dbReference type="Gene3D" id="3.30.1330.20">
    <property type="entry name" value="Tubulin/FtsZ, C-terminal domain"/>
    <property type="match status" value="1"/>
</dbReference>